<feature type="compositionally biased region" description="Basic residues" evidence="13">
    <location>
        <begin position="644"/>
        <end position="658"/>
    </location>
</feature>
<evidence type="ECO:0000256" key="8">
    <source>
        <dbReference type="ARBA" id="ARBA00023242"/>
    </source>
</evidence>
<comment type="miscellaneous">
    <text evidence="11">In contrast to other lysine histone methyltransferases, it does not contain a SET domain, suggesting the existence of another mechanism for methylation of lysine residues of histones.</text>
</comment>
<dbReference type="EMBL" id="OC317601">
    <property type="protein sequence ID" value="CAD7397915.1"/>
    <property type="molecule type" value="Genomic_DNA"/>
</dbReference>
<keyword evidence="7 11" id="KW-0156">Chromatin regulator</keyword>
<evidence type="ECO:0000256" key="10">
    <source>
        <dbReference type="ARBA" id="ARBA00047770"/>
    </source>
</evidence>
<evidence type="ECO:0000256" key="12">
    <source>
        <dbReference type="SAM" id="Coils"/>
    </source>
</evidence>
<dbReference type="PROSITE" id="PS51569">
    <property type="entry name" value="DOT1"/>
    <property type="match status" value="1"/>
</dbReference>
<evidence type="ECO:0000256" key="4">
    <source>
        <dbReference type="ARBA" id="ARBA00022603"/>
    </source>
</evidence>
<evidence type="ECO:0000256" key="11">
    <source>
        <dbReference type="RuleBase" id="RU271113"/>
    </source>
</evidence>
<keyword evidence="8 11" id="KW-0539">Nucleus</keyword>
<feature type="region of interest" description="Disordered" evidence="13">
    <location>
        <begin position="1236"/>
        <end position="1292"/>
    </location>
</feature>
<evidence type="ECO:0000259" key="14">
    <source>
        <dbReference type="PROSITE" id="PS51569"/>
    </source>
</evidence>
<evidence type="ECO:0000256" key="2">
    <source>
        <dbReference type="ARBA" id="ARBA00012190"/>
    </source>
</evidence>
<evidence type="ECO:0000256" key="6">
    <source>
        <dbReference type="ARBA" id="ARBA00022691"/>
    </source>
</evidence>
<keyword evidence="12" id="KW-0175">Coiled coil</keyword>
<dbReference type="Gene3D" id="3.40.50.150">
    <property type="entry name" value="Vaccinia Virus protein VP39"/>
    <property type="match status" value="2"/>
</dbReference>
<name>A0A7R9CM79_TIMCR</name>
<feature type="region of interest" description="Disordered" evidence="13">
    <location>
        <begin position="1539"/>
        <end position="1567"/>
    </location>
</feature>
<dbReference type="GO" id="GO:0032259">
    <property type="term" value="P:methylation"/>
    <property type="evidence" value="ECO:0007669"/>
    <property type="project" value="UniProtKB-KW"/>
</dbReference>
<dbReference type="InterPro" id="IPR025789">
    <property type="entry name" value="DOT1_dom"/>
</dbReference>
<feature type="region of interest" description="Disordered" evidence="13">
    <location>
        <begin position="957"/>
        <end position="983"/>
    </location>
</feature>
<gene>
    <name evidence="15" type="ORF">TCEB3V08_LOCUS4259</name>
</gene>
<dbReference type="FunFam" id="3.40.50.150:FF:000033">
    <property type="entry name" value="Histone-lysine N-methyltransferase, H3 lysine-79 specific"/>
    <property type="match status" value="1"/>
</dbReference>
<reference evidence="15" key="1">
    <citation type="submission" date="2020-11" db="EMBL/GenBank/DDBJ databases">
        <authorList>
            <person name="Tran Van P."/>
        </authorList>
    </citation>
    <scope>NUCLEOTIDE SEQUENCE</scope>
</reference>
<proteinExistence type="inferred from homology"/>
<feature type="compositionally biased region" description="Basic residues" evidence="13">
    <location>
        <begin position="671"/>
        <end position="685"/>
    </location>
</feature>
<dbReference type="Pfam" id="PF08123">
    <property type="entry name" value="DOT1"/>
    <property type="match status" value="2"/>
</dbReference>
<organism evidence="15">
    <name type="scientific">Timema cristinae</name>
    <name type="common">Walking stick</name>
    <dbReference type="NCBI Taxonomy" id="61476"/>
    <lineage>
        <taxon>Eukaryota</taxon>
        <taxon>Metazoa</taxon>
        <taxon>Ecdysozoa</taxon>
        <taxon>Arthropoda</taxon>
        <taxon>Hexapoda</taxon>
        <taxon>Insecta</taxon>
        <taxon>Pterygota</taxon>
        <taxon>Neoptera</taxon>
        <taxon>Polyneoptera</taxon>
        <taxon>Phasmatodea</taxon>
        <taxon>Timematodea</taxon>
        <taxon>Timematoidea</taxon>
        <taxon>Timematidae</taxon>
        <taxon>Timema</taxon>
    </lineage>
</organism>
<comment type="similarity">
    <text evidence="11">Belongs to the class I-like SAM-binding methyltransferase superfamily. DOT1 family.</text>
</comment>
<dbReference type="CDD" id="cd20902">
    <property type="entry name" value="CC_DOT1L"/>
    <property type="match status" value="1"/>
</dbReference>
<dbReference type="GO" id="GO:0140956">
    <property type="term" value="F:histone H3K79 trimethyltransferase activity"/>
    <property type="evidence" value="ECO:0007669"/>
    <property type="project" value="UniProtKB-EC"/>
</dbReference>
<dbReference type="Gene3D" id="1.10.260.60">
    <property type="match status" value="1"/>
</dbReference>
<comment type="catalytic activity">
    <reaction evidence="10 11">
        <text>L-lysyl(79)-[histone H3] + 3 S-adenosyl-L-methionine = N(6),N(6),N(6)-trimethyl-L-lysyl(79)-[histone H3] + 3 S-adenosyl-L-homocysteine + 3 H(+)</text>
        <dbReference type="Rhea" id="RHEA:60328"/>
        <dbReference type="Rhea" id="RHEA-COMP:15549"/>
        <dbReference type="Rhea" id="RHEA-COMP:15552"/>
        <dbReference type="ChEBI" id="CHEBI:15378"/>
        <dbReference type="ChEBI" id="CHEBI:29969"/>
        <dbReference type="ChEBI" id="CHEBI:57856"/>
        <dbReference type="ChEBI" id="CHEBI:59789"/>
        <dbReference type="ChEBI" id="CHEBI:61961"/>
        <dbReference type="EC" id="2.1.1.360"/>
    </reaction>
</comment>
<feature type="compositionally biased region" description="Pro residues" evidence="13">
    <location>
        <begin position="1245"/>
        <end position="1259"/>
    </location>
</feature>
<keyword evidence="5 11" id="KW-0808">Transferase</keyword>
<dbReference type="PANTHER" id="PTHR21451">
    <property type="entry name" value="HISTONE H3 METHYLTRANSFERASE"/>
    <property type="match status" value="1"/>
</dbReference>
<evidence type="ECO:0000256" key="13">
    <source>
        <dbReference type="SAM" id="MobiDB-lite"/>
    </source>
</evidence>
<dbReference type="InterPro" id="IPR029063">
    <property type="entry name" value="SAM-dependent_MTases_sf"/>
</dbReference>
<accession>A0A7R9CM79</accession>
<feature type="domain" description="DOT1" evidence="14">
    <location>
        <begin position="1"/>
        <end position="286"/>
    </location>
</feature>
<feature type="compositionally biased region" description="Basic and acidic residues" evidence="13">
    <location>
        <begin position="972"/>
        <end position="983"/>
    </location>
</feature>
<dbReference type="GO" id="GO:0035097">
    <property type="term" value="C:histone methyltransferase complex"/>
    <property type="evidence" value="ECO:0007669"/>
    <property type="project" value="UniProtKB-ARBA"/>
</dbReference>
<feature type="compositionally biased region" description="Basic and acidic residues" evidence="13">
    <location>
        <begin position="581"/>
        <end position="591"/>
    </location>
</feature>
<sequence length="1639" mass="182709">MLWSELWGILGSELWGIDPLTLFDIIFEGAPQKEKGTSLPAARLNKHPSRALLRHILQQVYNQAVIEPDRLNQYEPFSPEVPSTIRPNTNVYGETSYDLVCQMIDQIEITKDDVFVDLGSGVGQVVLQMAAATPCKICLGVEKAEVPSKYAEAMNNHFRKWMRWYGKKYGEYRLIKGDFLHDEHREKIITSTIVFVNNFAFGPHVDHQLKERFADLKDGARIVSSKSFCPLNFRITDRNLSGQPYHKIIKFCKVIPATKANTSCKVIFAMKANTSCKVIPAMKANTFCKRLIHLARSSLPRRLTHFARSISATEANTSCKVISATEANTSCKVIPATEDNTSCKVIPATEANTSCKVIPATEANTFCKVIPATEANTFCKVISATEANTSCKVISATEANTSCKVIFATEANTSCKEKPPPVHPTEIRTPISPSSAVGLNTTSALANYATEVGPTFKENGTKKHARYDIGTIMHVSEMSPLRGSVSWTGKPVSYYLHIIDRTKLERYFQRLKNPRLKNPDPRAWRTKASPASYLLNICAMLRRTYQSYFKAELVKDGGGGNSACQSIVSAGGEEENTPPRPTRDRARRDLTKQLNIDTSSNSSRDSDDSSEVKGPTTRRAWSDWCSNKGKSSQSEEENSVSNKSRTRQPKKLRRKMPRAGKQTPIPPPRTQPKRGARGRVKKAKPKKAIKINGLDLLHSQTLLSTSPQAPGKKLPPAPGCVDQQLTSLSIGDASSMHTELDIPPAPADTPYALQLLLDVYRAQFIQMVDLIKSPKYKHDVDLQIDKEKTARASVTASTTESLTALLVPDWLERNQKLLSRAAQLEKQIKVLIDDSVALLKARMCELGINASSPGDLLAKAKEIVLRHKELQAKASKLQAQVSSMEQEQAALVSARQQEVTEKYRKAGLDQGETQALTQDYILREISATLSHRKKLNNKVSRLECELATLAKGLPSAPVTTPNAAAPIKPARKSRDARSRSQDWPDVPDVAKIEENNPEILAQKILETGRQIEAGKMRGEPPVPPPIKFNGAHHGTEPARYKHTQNYSAPVTGRQPPAEEQIVRTHQLPPPVPQHQSSMQIKQQRSKPASFNNNRAQEPPRLANFEDRLKSIITSVLNEDQQNRQQQQQAQYNHPVVYSQPQRRERHTPALRQHQPDYTQVSPAKLALRRHLSQEKLAAASAQQLATLAQGEKVATRSIGELVSSEIERTLEISNQSIINAAVDMSTVATNAALVNRSLPPRPERAPSPPPPPPPRPPVYSPISRPSSTEGGEGLAYSQHRPRSPQHRTTVLYPTRPACRYEAVQLPRADIKPYHESYFTDSKPPEPVEGLAATLHARLLEGRMVKEEAPDEPRRSDCMMQSCHRDFPADIVKIEMVEEHPGCMKRSSPGHIKHGEEVKADQWQDKITSGFDRLMSFASTELDKRRRSTEGEGCNTSPDSGIGHGDPPPATLGHKMPRLFKTPPARSPERPARDSPPVLESPLPPRTPSPSPFSPAPLDGPYSPVRSDSPTHQRYRRSDTSEHHFKKKFFHRDNSWAHWAPGQGKFRPKGKDWEWHGRAPPLAPSRHRWDQVPTDLTLESYNAVMKTLTRNNKLKQIVKARHIIRRETRRPLIVNCHDTAICSSLLKPSQCAFCLPDFIN</sequence>
<protein>
    <recommendedName>
        <fullName evidence="3 11">Histone-lysine N-methyltransferase, H3 lysine-79 specific</fullName>
        <ecNumber evidence="2 11">2.1.1.360</ecNumber>
    </recommendedName>
    <alternativeName>
        <fullName evidence="9 11">Histone H3-K79 methyltransferase</fullName>
    </alternativeName>
</protein>
<feature type="coiled-coil region" evidence="12">
    <location>
        <begin position="860"/>
        <end position="887"/>
    </location>
</feature>
<evidence type="ECO:0000256" key="1">
    <source>
        <dbReference type="ARBA" id="ARBA00004123"/>
    </source>
</evidence>
<keyword evidence="6 11" id="KW-0949">S-adenosyl-L-methionine</keyword>
<evidence type="ECO:0000313" key="15">
    <source>
        <dbReference type="EMBL" id="CAD7397915.1"/>
    </source>
</evidence>
<dbReference type="CDD" id="cd02440">
    <property type="entry name" value="AdoMet_MTases"/>
    <property type="match status" value="1"/>
</dbReference>
<dbReference type="GO" id="GO:0006281">
    <property type="term" value="P:DNA repair"/>
    <property type="evidence" value="ECO:0007669"/>
    <property type="project" value="TreeGrafter"/>
</dbReference>
<dbReference type="InterPro" id="IPR030445">
    <property type="entry name" value="H3-K79_meTrfase"/>
</dbReference>
<dbReference type="GO" id="GO:0000077">
    <property type="term" value="P:DNA damage checkpoint signaling"/>
    <property type="evidence" value="ECO:0007669"/>
    <property type="project" value="TreeGrafter"/>
</dbReference>
<dbReference type="PANTHER" id="PTHR21451:SF0">
    <property type="entry name" value="HISTONE-LYSINE N-METHYLTRANSFERASE, H3 LYSINE-79 SPECIFIC"/>
    <property type="match status" value="1"/>
</dbReference>
<evidence type="ECO:0000256" key="3">
    <source>
        <dbReference type="ARBA" id="ARBA00020987"/>
    </source>
</evidence>
<comment type="subcellular location">
    <subcellularLocation>
        <location evidence="1 11">Nucleus</location>
    </subcellularLocation>
</comment>
<dbReference type="SUPFAM" id="SSF53335">
    <property type="entry name" value="S-adenosyl-L-methionine-dependent methyltransferases"/>
    <property type="match status" value="1"/>
</dbReference>
<evidence type="ECO:0000256" key="9">
    <source>
        <dbReference type="ARBA" id="ARBA00029821"/>
    </source>
</evidence>
<feature type="region of interest" description="Disordered" evidence="13">
    <location>
        <begin position="564"/>
        <end position="685"/>
    </location>
</feature>
<dbReference type="EC" id="2.1.1.360" evidence="2 11"/>
<comment type="function">
    <text evidence="11">Histone methyltransferase that specifically trimethylates histone H3 to form H3K79me3. This methylation is required for telomere silencing and for the pachytene checkpoint during the meiotic cell cycle by allowing the recruitment of RAD9 to double strand breaks. Nucleosomes are preferred as substrate compared to free histone.</text>
</comment>
<evidence type="ECO:0000256" key="5">
    <source>
        <dbReference type="ARBA" id="ARBA00022679"/>
    </source>
</evidence>
<feature type="region of interest" description="Disordered" evidence="13">
    <location>
        <begin position="1421"/>
        <end position="1522"/>
    </location>
</feature>
<evidence type="ECO:0000256" key="7">
    <source>
        <dbReference type="ARBA" id="ARBA00022853"/>
    </source>
</evidence>
<feature type="compositionally biased region" description="Pro residues" evidence="13">
    <location>
        <begin position="1481"/>
        <end position="1494"/>
    </location>
</feature>
<keyword evidence="4 11" id="KW-0489">Methyltransferase</keyword>